<dbReference type="Proteomes" id="UP001419268">
    <property type="component" value="Unassembled WGS sequence"/>
</dbReference>
<organism evidence="2 3">
    <name type="scientific">Stephania cephalantha</name>
    <dbReference type="NCBI Taxonomy" id="152367"/>
    <lineage>
        <taxon>Eukaryota</taxon>
        <taxon>Viridiplantae</taxon>
        <taxon>Streptophyta</taxon>
        <taxon>Embryophyta</taxon>
        <taxon>Tracheophyta</taxon>
        <taxon>Spermatophyta</taxon>
        <taxon>Magnoliopsida</taxon>
        <taxon>Ranunculales</taxon>
        <taxon>Menispermaceae</taxon>
        <taxon>Menispermoideae</taxon>
        <taxon>Cissampelideae</taxon>
        <taxon>Stephania</taxon>
    </lineage>
</organism>
<dbReference type="EMBL" id="JBBNAG010000005">
    <property type="protein sequence ID" value="KAK9132814.1"/>
    <property type="molecule type" value="Genomic_DNA"/>
</dbReference>
<name>A0AAP0JEZ4_9MAGN</name>
<accession>A0AAP0JEZ4</accession>
<keyword evidence="3" id="KW-1185">Reference proteome</keyword>
<feature type="chain" id="PRO_5042942188" evidence="1">
    <location>
        <begin position="27"/>
        <end position="75"/>
    </location>
</feature>
<gene>
    <name evidence="2" type="ORF">Scep_012342</name>
</gene>
<keyword evidence="1" id="KW-0732">Signal</keyword>
<comment type="caution">
    <text evidence="2">The sequence shown here is derived from an EMBL/GenBank/DDBJ whole genome shotgun (WGS) entry which is preliminary data.</text>
</comment>
<proteinExistence type="predicted"/>
<evidence type="ECO:0000313" key="3">
    <source>
        <dbReference type="Proteomes" id="UP001419268"/>
    </source>
</evidence>
<feature type="signal peptide" evidence="1">
    <location>
        <begin position="1"/>
        <end position="26"/>
    </location>
</feature>
<protein>
    <submittedName>
        <fullName evidence="2">Uncharacterized protein</fullName>
    </submittedName>
</protein>
<reference evidence="2 3" key="1">
    <citation type="submission" date="2024-01" db="EMBL/GenBank/DDBJ databases">
        <title>Genome assemblies of Stephania.</title>
        <authorList>
            <person name="Yang L."/>
        </authorList>
    </citation>
    <scope>NUCLEOTIDE SEQUENCE [LARGE SCALE GENOMIC DNA]</scope>
    <source>
        <strain evidence="2">JXDWG</strain>
        <tissue evidence="2">Leaf</tissue>
    </source>
</reference>
<evidence type="ECO:0000313" key="2">
    <source>
        <dbReference type="EMBL" id="KAK9132814.1"/>
    </source>
</evidence>
<dbReference type="AlphaFoldDB" id="A0AAP0JEZ4"/>
<evidence type="ECO:0000256" key="1">
    <source>
        <dbReference type="SAM" id="SignalP"/>
    </source>
</evidence>
<sequence length="75" mass="8693">MSEEDCMNSSLILLCWIFCLNMHTFQIQQHTSCNSSPSQRLPTLLYNTLHVFMKSQYAFSNLNLCLNTDLHRGAH</sequence>